<dbReference type="KEGG" id="cprv:CYPRO_3132"/>
<organism evidence="3 4">
    <name type="scientific">Cyclonatronum proteinivorum</name>
    <dbReference type="NCBI Taxonomy" id="1457365"/>
    <lineage>
        <taxon>Bacteria</taxon>
        <taxon>Pseudomonadati</taxon>
        <taxon>Balneolota</taxon>
        <taxon>Balneolia</taxon>
        <taxon>Balneolales</taxon>
        <taxon>Cyclonatronaceae</taxon>
        <taxon>Cyclonatronum</taxon>
    </lineage>
</organism>
<dbReference type="AlphaFoldDB" id="A0A345UPG4"/>
<feature type="domain" description="UspA" evidence="2">
    <location>
        <begin position="5"/>
        <end position="148"/>
    </location>
</feature>
<dbReference type="Proteomes" id="UP000254808">
    <property type="component" value="Chromosome"/>
</dbReference>
<dbReference type="OrthoDB" id="1522603at2"/>
<dbReference type="Gene3D" id="3.40.50.620">
    <property type="entry name" value="HUPs"/>
    <property type="match status" value="2"/>
</dbReference>
<dbReference type="PANTHER" id="PTHR46268:SF6">
    <property type="entry name" value="UNIVERSAL STRESS PROTEIN UP12"/>
    <property type="match status" value="1"/>
</dbReference>
<dbReference type="PRINTS" id="PR01438">
    <property type="entry name" value="UNVRSLSTRESS"/>
</dbReference>
<dbReference type="EMBL" id="CP027806">
    <property type="protein sequence ID" value="AXJ02366.1"/>
    <property type="molecule type" value="Genomic_DNA"/>
</dbReference>
<dbReference type="InterPro" id="IPR006016">
    <property type="entry name" value="UspA"/>
</dbReference>
<feature type="domain" description="UspA" evidence="2">
    <location>
        <begin position="267"/>
        <end position="321"/>
    </location>
</feature>
<evidence type="ECO:0000313" key="3">
    <source>
        <dbReference type="EMBL" id="AXJ02366.1"/>
    </source>
</evidence>
<keyword evidence="4" id="KW-1185">Reference proteome</keyword>
<dbReference type="RefSeq" id="WP_114985463.1">
    <property type="nucleotide sequence ID" value="NZ_CP027806.1"/>
</dbReference>
<protein>
    <submittedName>
        <fullName evidence="3">Nucleotide-binding universal stress protein, UspA family</fullName>
    </submittedName>
</protein>
<gene>
    <name evidence="3" type="ORF">CYPRO_3132</name>
</gene>
<dbReference type="Pfam" id="PF00582">
    <property type="entry name" value="Usp"/>
    <property type="match status" value="2"/>
</dbReference>
<evidence type="ECO:0000313" key="4">
    <source>
        <dbReference type="Proteomes" id="UP000254808"/>
    </source>
</evidence>
<evidence type="ECO:0000256" key="1">
    <source>
        <dbReference type="ARBA" id="ARBA00008791"/>
    </source>
</evidence>
<name>A0A345UPG4_9BACT</name>
<proteinExistence type="inferred from homology"/>
<sequence length="327" mass="35841">MLKLNKILVPTDFSDGSKDAYKYARALAKKFGGTIDFLHVIPVFKYLNESIRKLGLPLDMDKDVYPQILTDAQKRADAELDIAIPAEIRGSASVKIDRKPSERIAAYAKKKGYDMIVMGAIGSHKNKLLKGSTTEKVIRQSEVPVLAVNGDIPPQGINRVLIPTDFSSLSISALAYATSMATSFSTSVTMLHVMELYGSPLENLPKGEGEPGRGDTESMTTTILSKIRKYLEKNPLGDTEWSLEEKDGGHYLCPVGDDSRHIKFNVVILRGISAHYEIAEFANAESDIIVMATHGRSGLSHLFLGSTTEKVIMSSEIPVLTMRPSKP</sequence>
<accession>A0A345UPG4</accession>
<dbReference type="InterPro" id="IPR014729">
    <property type="entry name" value="Rossmann-like_a/b/a_fold"/>
</dbReference>
<reference evidence="3 4" key="1">
    <citation type="submission" date="2018-03" db="EMBL/GenBank/DDBJ databases">
        <title>Phenotypic and genomic properties of Cyclonatronum proteinivorum gen. nov., sp. nov., a haloalkaliphilic bacteroidete from soda lakes possessing Na+-translocating rhodopsin.</title>
        <authorList>
            <person name="Toshchakov S.V."/>
            <person name="Korzhenkov A."/>
            <person name="Samarov N.I."/>
            <person name="Kublanov I.V."/>
            <person name="Muntyan M.S."/>
            <person name="Sorokin D.Y."/>
        </authorList>
    </citation>
    <scope>NUCLEOTIDE SEQUENCE [LARGE SCALE GENOMIC DNA]</scope>
    <source>
        <strain evidence="3 4">Omega</strain>
    </source>
</reference>
<comment type="similarity">
    <text evidence="1">Belongs to the universal stress protein A family.</text>
</comment>
<dbReference type="PANTHER" id="PTHR46268">
    <property type="entry name" value="STRESS RESPONSE PROTEIN NHAX"/>
    <property type="match status" value="1"/>
</dbReference>
<evidence type="ECO:0000259" key="2">
    <source>
        <dbReference type="Pfam" id="PF00582"/>
    </source>
</evidence>
<dbReference type="InterPro" id="IPR006015">
    <property type="entry name" value="Universal_stress_UspA"/>
</dbReference>
<dbReference type="SUPFAM" id="SSF52402">
    <property type="entry name" value="Adenine nucleotide alpha hydrolases-like"/>
    <property type="match status" value="2"/>
</dbReference>
<dbReference type="CDD" id="cd00293">
    <property type="entry name" value="USP-like"/>
    <property type="match status" value="2"/>
</dbReference>